<dbReference type="Gene3D" id="2.70.50.70">
    <property type="match status" value="1"/>
</dbReference>
<keyword evidence="4" id="KW-1185">Reference proteome</keyword>
<proteinExistence type="predicted"/>
<protein>
    <recommendedName>
        <fullName evidence="5">Extracellular protein</fullName>
    </recommendedName>
</protein>
<evidence type="ECO:0000256" key="2">
    <source>
        <dbReference type="SAM" id="SignalP"/>
    </source>
</evidence>
<feature type="compositionally biased region" description="Low complexity" evidence="1">
    <location>
        <begin position="234"/>
        <end position="267"/>
    </location>
</feature>
<dbReference type="OrthoDB" id="2342176at2759"/>
<evidence type="ECO:0000256" key="1">
    <source>
        <dbReference type="SAM" id="MobiDB-lite"/>
    </source>
</evidence>
<accession>A0A229XFQ9</accession>
<gene>
    <name evidence="3" type="ORF">CFD26_105456</name>
</gene>
<dbReference type="EMBL" id="NIDN02000059">
    <property type="protein sequence ID" value="RLL98172.1"/>
    <property type="molecule type" value="Genomic_DNA"/>
</dbReference>
<feature type="region of interest" description="Disordered" evidence="1">
    <location>
        <begin position="25"/>
        <end position="44"/>
    </location>
</feature>
<evidence type="ECO:0008006" key="5">
    <source>
        <dbReference type="Google" id="ProtNLM"/>
    </source>
</evidence>
<organism evidence="3 4">
    <name type="scientific">Aspergillus turcosus</name>
    <dbReference type="NCBI Taxonomy" id="1245748"/>
    <lineage>
        <taxon>Eukaryota</taxon>
        <taxon>Fungi</taxon>
        <taxon>Dikarya</taxon>
        <taxon>Ascomycota</taxon>
        <taxon>Pezizomycotina</taxon>
        <taxon>Eurotiomycetes</taxon>
        <taxon>Eurotiomycetidae</taxon>
        <taxon>Eurotiales</taxon>
        <taxon>Aspergillaceae</taxon>
        <taxon>Aspergillus</taxon>
        <taxon>Aspergillus subgen. Fumigati</taxon>
    </lineage>
</organism>
<evidence type="ECO:0000313" key="4">
    <source>
        <dbReference type="Proteomes" id="UP000215289"/>
    </source>
</evidence>
<dbReference type="AlphaFoldDB" id="A0A229XFQ9"/>
<comment type="caution">
    <text evidence="3">The sequence shown here is derived from an EMBL/GenBank/DDBJ whole genome shotgun (WGS) entry which is preliminary data.</text>
</comment>
<name>A0A229XFQ9_9EURO</name>
<keyword evidence="2" id="KW-0732">Signal</keyword>
<feature type="compositionally biased region" description="Polar residues" evidence="1">
    <location>
        <begin position="310"/>
        <end position="344"/>
    </location>
</feature>
<feature type="chain" id="PRO_5011911754" description="Extracellular protein" evidence="2">
    <location>
        <begin position="18"/>
        <end position="469"/>
    </location>
</feature>
<feature type="compositionally biased region" description="Polar residues" evidence="1">
    <location>
        <begin position="351"/>
        <end position="382"/>
    </location>
</feature>
<feature type="compositionally biased region" description="Polar residues" evidence="1">
    <location>
        <begin position="291"/>
        <end position="302"/>
    </location>
</feature>
<evidence type="ECO:0000313" key="3">
    <source>
        <dbReference type="EMBL" id="RLL98172.1"/>
    </source>
</evidence>
<dbReference type="PANTHER" id="PTHR36182:SF1">
    <property type="entry name" value="PROTEIN, PUTATIVE (AFU_ORTHOLOGUE AFUA_6G10930)-RELATED"/>
    <property type="match status" value="1"/>
</dbReference>
<dbReference type="PANTHER" id="PTHR36182">
    <property type="entry name" value="PROTEIN, PUTATIVE (AFU_ORTHOLOGUE AFUA_6G10930)-RELATED"/>
    <property type="match status" value="1"/>
</dbReference>
<dbReference type="Proteomes" id="UP000215289">
    <property type="component" value="Unassembled WGS sequence"/>
</dbReference>
<reference evidence="3 4" key="1">
    <citation type="submission" date="2018-08" db="EMBL/GenBank/DDBJ databases">
        <title>Draft genome sequences of two Aspergillus turcosus clinical strains isolated from bronchoalveolar lavage fluid: one azole-susceptible and the other azole-resistant.</title>
        <authorList>
            <person name="Parent-Michaud M."/>
            <person name="Dufresne P.J."/>
            <person name="Fournier E."/>
            <person name="Martineau C."/>
            <person name="Moreira S."/>
            <person name="Perkins V."/>
            <person name="De Repentigny L."/>
            <person name="Dufresne S.F."/>
        </authorList>
    </citation>
    <scope>NUCLEOTIDE SEQUENCE [LARGE SCALE GENOMIC DNA]</scope>
    <source>
        <strain evidence="3">HMR AF 1038</strain>
    </source>
</reference>
<feature type="region of interest" description="Disordered" evidence="1">
    <location>
        <begin position="284"/>
        <end position="422"/>
    </location>
</feature>
<feature type="region of interest" description="Disordered" evidence="1">
    <location>
        <begin position="225"/>
        <end position="267"/>
    </location>
</feature>
<feature type="signal peptide" evidence="2">
    <location>
        <begin position="1"/>
        <end position="17"/>
    </location>
</feature>
<sequence>MKGLLVASALLASCVSGHIQMSKPYPIRSPLNPDGDGQKDYSYTNPLSTDGSDYPCKGYANDPFKSVADYTPGQTYELELQGSATHGGGSCQISLSYDKGKTFKVIHSMLGGCPIPLKYNFQVPSDAPSGEALLAWSWFNKIGNREMYMNCAMVTIKGGSQARRHARDMSPALSRRAGGFDSLPPIFLANVNGPGKCKTIEGQEVNFPLPGPSVEGSLSGKGYQCEGSAPFLGSGDSSNSPKVSSSDQADASTATPSASSHSVSTPSSSHAVAIVSSSSRAVATPSSSHSVATPSATSTSLQGPLRKNPKPSQSSTPESGYMPESQSAPESGYKPQSASQSTGDSGYKPEGQSNPDSGYSPQSASQSNPESGYKPQTASQSKPEFGYKPESESASKPQFENNPEAEHAPHPKPAFPPAPAHEFPESCVHGDILCGPDGQTWSMCDWGRPVYMGLVAAGTRCRHGAMERI</sequence>